<dbReference type="EMBL" id="JACRIW010000059">
    <property type="protein sequence ID" value="MBI5169624.1"/>
    <property type="molecule type" value="Genomic_DNA"/>
</dbReference>
<accession>A0A933SC44</accession>
<dbReference type="Proteomes" id="UP000696931">
    <property type="component" value="Unassembled WGS sequence"/>
</dbReference>
<keyword evidence="1" id="KW-1133">Transmembrane helix</keyword>
<name>A0A933SC44_UNCEI</name>
<protein>
    <submittedName>
        <fullName evidence="2">Uncharacterized protein</fullName>
    </submittedName>
</protein>
<feature type="transmembrane region" description="Helical" evidence="1">
    <location>
        <begin position="25"/>
        <end position="45"/>
    </location>
</feature>
<evidence type="ECO:0000313" key="3">
    <source>
        <dbReference type="Proteomes" id="UP000696931"/>
    </source>
</evidence>
<evidence type="ECO:0000256" key="1">
    <source>
        <dbReference type="SAM" id="Phobius"/>
    </source>
</evidence>
<evidence type="ECO:0000313" key="2">
    <source>
        <dbReference type="EMBL" id="MBI5169624.1"/>
    </source>
</evidence>
<keyword evidence="1" id="KW-0472">Membrane</keyword>
<sequence>MSERKPAGSNEEKVPLGQKLLDQPFLLLVAGIVVMLAFYTLWGLAEILSLRPAPLP</sequence>
<comment type="caution">
    <text evidence="2">The sequence shown here is derived from an EMBL/GenBank/DDBJ whole genome shotgun (WGS) entry which is preliminary data.</text>
</comment>
<proteinExistence type="predicted"/>
<gene>
    <name evidence="2" type="ORF">HZA61_09065</name>
</gene>
<dbReference type="AlphaFoldDB" id="A0A933SC44"/>
<organism evidence="2 3">
    <name type="scientific">Eiseniibacteriota bacterium</name>
    <dbReference type="NCBI Taxonomy" id="2212470"/>
    <lineage>
        <taxon>Bacteria</taxon>
        <taxon>Candidatus Eiseniibacteriota</taxon>
    </lineage>
</organism>
<reference evidence="2" key="1">
    <citation type="submission" date="2020-07" db="EMBL/GenBank/DDBJ databases">
        <title>Huge and variable diversity of episymbiotic CPR bacteria and DPANN archaea in groundwater ecosystems.</title>
        <authorList>
            <person name="He C.Y."/>
            <person name="Keren R."/>
            <person name="Whittaker M."/>
            <person name="Farag I.F."/>
            <person name="Doudna J."/>
            <person name="Cate J.H.D."/>
            <person name="Banfield J.F."/>
        </authorList>
    </citation>
    <scope>NUCLEOTIDE SEQUENCE</scope>
    <source>
        <strain evidence="2">NC_groundwater_1813_Pr3_B-0.1um_71_17</strain>
    </source>
</reference>
<keyword evidence="1" id="KW-0812">Transmembrane</keyword>